<dbReference type="OrthoDB" id="5372708at2759"/>
<dbReference type="Proteomes" id="UP000275078">
    <property type="component" value="Unassembled WGS sequence"/>
</dbReference>
<protein>
    <submittedName>
        <fullName evidence="2">Uncharacterized protein</fullName>
    </submittedName>
</protein>
<keyword evidence="3" id="KW-1185">Reference proteome</keyword>
<feature type="compositionally biased region" description="Basic residues" evidence="1">
    <location>
        <begin position="636"/>
        <end position="646"/>
    </location>
</feature>
<accession>A0A3N4H9Z9</accession>
<dbReference type="AlphaFoldDB" id="A0A3N4H9Z9"/>
<feature type="region of interest" description="Disordered" evidence="1">
    <location>
        <begin position="218"/>
        <end position="326"/>
    </location>
</feature>
<gene>
    <name evidence="2" type="ORF">BJ508DRAFT_336847</name>
</gene>
<feature type="region of interest" description="Disordered" evidence="1">
    <location>
        <begin position="626"/>
        <end position="718"/>
    </location>
</feature>
<sequence length="1146" mass="129685">MPPKRQAIPDDADQTPSREAHEAKYQRKRASITQARRPCPPSPPRSHQPNRQLFSRSLIGQLRSRNSQSQQPAIDQATDRNVGNLASSEVSMRLAQPISQALPTATLGIENPFIVPAIPHAPRLMISTPQTPTPYRSTIMGLGGETPITSNTFTPSNEALYTPSKAPSKPHPFHAIPKSTRVDRERLFGTANADRQPTQMDPDVEMLDISDEEPILPQLRDGDFVDGTFDPDDFNAVGSQEQSEQLQADPSTPKSSPPRREAYRTNMGDGLQNSPSPQRPSDKDENIPSPTNGQIPTTASTGLRLPRTPPSPTPSPPPSPFVSDDIGEDVTQTQAAAYTWKHKHQISDQAYQEMVDMATQAWFNVRELPFSATTLKSYSASIPTQQIKSKIVRVALSKNFSNTKKPWAPMYRYSVKDTIRRMLNNEQIVEQAHFGPRVEPANRKATEVHHGTLVGGSVLACPSLYPLRTPPTTVSKDGDYIMPGNCYRMKIKDPFNAKATVDFDVRLTQVLIKEKPDKRSKKQTTKESDANNNNQEQPPIQDPPYAFGKIYEDKDLTIKVQPIITNSKQLPLFGIAQDDDRFNFGEEDDHGAQTAYIIKHEFDTQLSRLLSKASVRIDRSKHNLDEALPSALGKKSANKKPRKRQAKPTPAKREQQKPSRRSTRSTRSQSRTPPPQSEDDSGSGTDSTRAGDSEDERGFDFFEGLMDPEDETDFPIVTDDPIDVSAEYAVRYIITPEQTSRWDHDMFFRAPRVRGAQGPEEAYHENRSLRRQGERLAKRYETKLRLVFVRLIHAGHLRETLAELELRKGEFSWDDLQASKDGKKPPRIGVYVDFYVDKFGVFRTMHRSAGGLYTTLLNLNFRGRDQPRNHACEGFLPNGWIKGSSANTCCRFCFASKEQTGDESFFHKERWEKEVMARNIHLVERFRREANATELNKLGIEPRRPICMTLGPAFDPYIQIPIDVSHSEQKGMGIVAIKNMMEKLFSETGKAEFTRVFTQHPLPTNVSKMVNPAYHLKRLQMHQVTTLMACMPFLLRKIDLSKGVFQSHVFERFQHMYPDRVGGWDTNSIMDYLIEAHLAIAKSNWLDFKRDLDIDKDYDILETSVYEARRLLMEFYKPLENTDAVFRRTEGLSEGCTEVVVEPGLV</sequence>
<proteinExistence type="predicted"/>
<feature type="region of interest" description="Disordered" evidence="1">
    <location>
        <begin position="514"/>
        <end position="546"/>
    </location>
</feature>
<organism evidence="2 3">
    <name type="scientific">Ascobolus immersus RN42</name>
    <dbReference type="NCBI Taxonomy" id="1160509"/>
    <lineage>
        <taxon>Eukaryota</taxon>
        <taxon>Fungi</taxon>
        <taxon>Dikarya</taxon>
        <taxon>Ascomycota</taxon>
        <taxon>Pezizomycotina</taxon>
        <taxon>Pezizomycetes</taxon>
        <taxon>Pezizales</taxon>
        <taxon>Ascobolaceae</taxon>
        <taxon>Ascobolus</taxon>
    </lineage>
</organism>
<feature type="compositionally biased region" description="Basic and acidic residues" evidence="1">
    <location>
        <begin position="689"/>
        <end position="700"/>
    </location>
</feature>
<evidence type="ECO:0000313" key="3">
    <source>
        <dbReference type="Proteomes" id="UP000275078"/>
    </source>
</evidence>
<feature type="compositionally biased region" description="Polar residues" evidence="1">
    <location>
        <begin position="288"/>
        <end position="301"/>
    </location>
</feature>
<reference evidence="2 3" key="1">
    <citation type="journal article" date="2018" name="Nat. Ecol. Evol.">
        <title>Pezizomycetes genomes reveal the molecular basis of ectomycorrhizal truffle lifestyle.</title>
        <authorList>
            <person name="Murat C."/>
            <person name="Payen T."/>
            <person name="Noel B."/>
            <person name="Kuo A."/>
            <person name="Morin E."/>
            <person name="Chen J."/>
            <person name="Kohler A."/>
            <person name="Krizsan K."/>
            <person name="Balestrini R."/>
            <person name="Da Silva C."/>
            <person name="Montanini B."/>
            <person name="Hainaut M."/>
            <person name="Levati E."/>
            <person name="Barry K.W."/>
            <person name="Belfiori B."/>
            <person name="Cichocki N."/>
            <person name="Clum A."/>
            <person name="Dockter R.B."/>
            <person name="Fauchery L."/>
            <person name="Guy J."/>
            <person name="Iotti M."/>
            <person name="Le Tacon F."/>
            <person name="Lindquist E.A."/>
            <person name="Lipzen A."/>
            <person name="Malagnac F."/>
            <person name="Mello A."/>
            <person name="Molinier V."/>
            <person name="Miyauchi S."/>
            <person name="Poulain J."/>
            <person name="Riccioni C."/>
            <person name="Rubini A."/>
            <person name="Sitrit Y."/>
            <person name="Splivallo R."/>
            <person name="Traeger S."/>
            <person name="Wang M."/>
            <person name="Zifcakova L."/>
            <person name="Wipf D."/>
            <person name="Zambonelli A."/>
            <person name="Paolocci F."/>
            <person name="Nowrousian M."/>
            <person name="Ottonello S."/>
            <person name="Baldrian P."/>
            <person name="Spatafora J.W."/>
            <person name="Henrissat B."/>
            <person name="Nagy L.G."/>
            <person name="Aury J.M."/>
            <person name="Wincker P."/>
            <person name="Grigoriev I.V."/>
            <person name="Bonfante P."/>
            <person name="Martin F.M."/>
        </authorList>
    </citation>
    <scope>NUCLEOTIDE SEQUENCE [LARGE SCALE GENOMIC DNA]</scope>
    <source>
        <strain evidence="2 3">RN42</strain>
    </source>
</reference>
<dbReference type="STRING" id="1160509.A0A3N4H9Z9"/>
<feature type="compositionally biased region" description="Polar residues" evidence="1">
    <location>
        <begin position="237"/>
        <end position="254"/>
    </location>
</feature>
<feature type="compositionally biased region" description="Pro residues" evidence="1">
    <location>
        <begin position="307"/>
        <end position="320"/>
    </location>
</feature>
<dbReference type="EMBL" id="ML120093">
    <property type="protein sequence ID" value="RPA70747.1"/>
    <property type="molecule type" value="Genomic_DNA"/>
</dbReference>
<feature type="compositionally biased region" description="Basic and acidic residues" evidence="1">
    <location>
        <begin position="16"/>
        <end position="25"/>
    </location>
</feature>
<evidence type="ECO:0000256" key="1">
    <source>
        <dbReference type="SAM" id="MobiDB-lite"/>
    </source>
</evidence>
<name>A0A3N4H9Z9_ASCIM</name>
<feature type="region of interest" description="Disordered" evidence="1">
    <location>
        <begin position="1"/>
        <end position="52"/>
    </location>
</feature>
<feature type="region of interest" description="Disordered" evidence="1">
    <location>
        <begin position="161"/>
        <end position="183"/>
    </location>
</feature>
<evidence type="ECO:0000313" key="2">
    <source>
        <dbReference type="EMBL" id="RPA70747.1"/>
    </source>
</evidence>